<dbReference type="Pfam" id="PF14520">
    <property type="entry name" value="HHH_5"/>
    <property type="match status" value="1"/>
</dbReference>
<feature type="domain" description="Smf/DprA SLOG" evidence="3">
    <location>
        <begin position="106"/>
        <end position="312"/>
    </location>
</feature>
<dbReference type="InterPro" id="IPR003488">
    <property type="entry name" value="DprA"/>
</dbReference>
<evidence type="ECO:0000256" key="1">
    <source>
        <dbReference type="ARBA" id="ARBA00006525"/>
    </source>
</evidence>
<dbReference type="Pfam" id="PF17782">
    <property type="entry name" value="WHD_DprA"/>
    <property type="match status" value="1"/>
</dbReference>
<dbReference type="InterPro" id="IPR010994">
    <property type="entry name" value="RuvA_2-like"/>
</dbReference>
<sequence length="395" mass="42234">MGQEKPDARATRKGSARPVPPSSCGTDDLACLIALTLIKEIGPVTARRLLSAFSSPRKIFEASLAALGSVEEVGGARLRKILEFDDWKRVEGEIRVLRQSGITPVACTDPAYPELLRQIDDAPVLLYTKGTLLEEDKYAIAMVGSRRMTDYGKRAAALLASDLAACGLTIVSGVARGIDTVSHTAALEAGGRSIAVLGCGLDRPYPPENKGLFENLARSGCVISEFPLGTPPLREHFPRRNRLISGLSLGTIIVEATLNSGSLITARYALEQNREVFAVPGSIYSRFSEGTHALLSKGARPVRSAGDVLEELSPLLKGMMLSRKASPSPAAQLAGQLEINGEEKAICSILSSDPKHIDVIARELGMPPAKLSGLLLGLEIKGIVRQTEGRNFYIL</sequence>
<evidence type="ECO:0000259" key="4">
    <source>
        <dbReference type="Pfam" id="PF17782"/>
    </source>
</evidence>
<dbReference type="Pfam" id="PF02481">
    <property type="entry name" value="DNA_processg_A"/>
    <property type="match status" value="1"/>
</dbReference>
<dbReference type="InterPro" id="IPR057666">
    <property type="entry name" value="DrpA_SLOG"/>
</dbReference>
<reference evidence="5" key="2">
    <citation type="submission" date="2021-08" db="EMBL/GenBank/DDBJ databases">
        <authorList>
            <person name="Dalcin Martins P."/>
        </authorList>
    </citation>
    <scope>NUCLEOTIDE SEQUENCE</scope>
    <source>
        <strain evidence="5">MAG_39</strain>
    </source>
</reference>
<dbReference type="PANTHER" id="PTHR43022:SF1">
    <property type="entry name" value="PROTEIN SMF"/>
    <property type="match status" value="1"/>
</dbReference>
<feature type="domain" description="DprA winged helix" evidence="4">
    <location>
        <begin position="337"/>
        <end position="389"/>
    </location>
</feature>
<dbReference type="SUPFAM" id="SSF102405">
    <property type="entry name" value="MCP/YpsA-like"/>
    <property type="match status" value="1"/>
</dbReference>
<dbReference type="InterPro" id="IPR036388">
    <property type="entry name" value="WH-like_DNA-bd_sf"/>
</dbReference>
<gene>
    <name evidence="5" type="primary">dprA</name>
    <name evidence="5" type="ORF">K8I29_11130</name>
</gene>
<dbReference type="GO" id="GO:0009294">
    <property type="term" value="P:DNA-mediated transformation"/>
    <property type="evidence" value="ECO:0007669"/>
    <property type="project" value="InterPro"/>
</dbReference>
<reference evidence="5" key="1">
    <citation type="journal article" date="2021" name="bioRxiv">
        <title>Unraveling nitrogen, sulfur and carbon metabolic pathways and microbial community transcriptional responses to substrate deprivation and toxicity stresses in a bioreactor mimicking anoxic brackish coastal sediment conditions.</title>
        <authorList>
            <person name="Martins P.D."/>
            <person name="Echeveste M.J."/>
            <person name="Arshad A."/>
            <person name="Kurth J."/>
            <person name="Ouboter H."/>
            <person name="Jetten M.S.M."/>
            <person name="Welte C.U."/>
        </authorList>
    </citation>
    <scope>NUCLEOTIDE SEQUENCE</scope>
    <source>
        <strain evidence="5">MAG_39</strain>
    </source>
</reference>
<name>A0A953JDN7_9BACT</name>
<evidence type="ECO:0000256" key="2">
    <source>
        <dbReference type="SAM" id="MobiDB-lite"/>
    </source>
</evidence>
<comment type="caution">
    <text evidence="5">The sequence shown here is derived from an EMBL/GenBank/DDBJ whole genome shotgun (WGS) entry which is preliminary data.</text>
</comment>
<proteinExistence type="inferred from homology"/>
<protein>
    <submittedName>
        <fullName evidence="5">DNA-processing protein DprA</fullName>
    </submittedName>
</protein>
<dbReference type="InterPro" id="IPR041614">
    <property type="entry name" value="DprA_WH"/>
</dbReference>
<dbReference type="Proteomes" id="UP000705867">
    <property type="component" value="Unassembled WGS sequence"/>
</dbReference>
<evidence type="ECO:0000313" key="5">
    <source>
        <dbReference type="EMBL" id="MBZ0156744.1"/>
    </source>
</evidence>
<accession>A0A953JDN7</accession>
<dbReference type="PANTHER" id="PTHR43022">
    <property type="entry name" value="PROTEIN SMF"/>
    <property type="match status" value="1"/>
</dbReference>
<organism evidence="5 6">
    <name type="scientific">Candidatus Nitrobium versatile</name>
    <dbReference type="NCBI Taxonomy" id="2884831"/>
    <lineage>
        <taxon>Bacteria</taxon>
        <taxon>Pseudomonadati</taxon>
        <taxon>Nitrospirota</taxon>
        <taxon>Nitrospiria</taxon>
        <taxon>Nitrospirales</taxon>
        <taxon>Nitrospiraceae</taxon>
        <taxon>Candidatus Nitrobium</taxon>
    </lineage>
</organism>
<feature type="compositionally biased region" description="Basic and acidic residues" evidence="2">
    <location>
        <begin position="1"/>
        <end position="10"/>
    </location>
</feature>
<dbReference type="Gene3D" id="3.40.50.450">
    <property type="match status" value="1"/>
</dbReference>
<comment type="similarity">
    <text evidence="1">Belongs to the DprA/Smf family.</text>
</comment>
<dbReference type="AlphaFoldDB" id="A0A953JDN7"/>
<dbReference type="Gene3D" id="1.10.10.10">
    <property type="entry name" value="Winged helix-like DNA-binding domain superfamily/Winged helix DNA-binding domain"/>
    <property type="match status" value="1"/>
</dbReference>
<dbReference type="NCBIfam" id="TIGR00732">
    <property type="entry name" value="dprA"/>
    <property type="match status" value="1"/>
</dbReference>
<evidence type="ECO:0000313" key="6">
    <source>
        <dbReference type="Proteomes" id="UP000705867"/>
    </source>
</evidence>
<dbReference type="EMBL" id="JAIOIV010000088">
    <property type="protein sequence ID" value="MBZ0156744.1"/>
    <property type="molecule type" value="Genomic_DNA"/>
</dbReference>
<feature type="region of interest" description="Disordered" evidence="2">
    <location>
        <begin position="1"/>
        <end position="24"/>
    </location>
</feature>
<evidence type="ECO:0000259" key="3">
    <source>
        <dbReference type="Pfam" id="PF02481"/>
    </source>
</evidence>
<dbReference type="SUPFAM" id="SSF47781">
    <property type="entry name" value="RuvA domain 2-like"/>
    <property type="match status" value="1"/>
</dbReference>